<sequence length="233" mass="26164">MSMNESVSERAEPRQNRADQLRDLIEEDIASGRLPPGSRLEESALAERFKVSRTPVREALAQLASAGLVEMRPRQGAVVATLSVESIVEMFEVMANLESLCAELCARRMTAADHANLLALHERCKAVSENGDVEAYYQANREFHDAIYVGSHNRHLEEMTRSLRNRVSSYRRLQLRHPGRMRRSWAEHDAIVQAIIAGDSDAARDVTKRHIAIQGDTFTDFLAALRVSRLDVA</sequence>
<evidence type="ECO:0000256" key="1">
    <source>
        <dbReference type="ARBA" id="ARBA00023015"/>
    </source>
</evidence>
<feature type="domain" description="HTH gntR-type" evidence="5">
    <location>
        <begin position="15"/>
        <end position="82"/>
    </location>
</feature>
<evidence type="ECO:0000256" key="4">
    <source>
        <dbReference type="SAM" id="MobiDB-lite"/>
    </source>
</evidence>
<dbReference type="PANTHER" id="PTHR43537:SF49">
    <property type="entry name" value="TRANSCRIPTIONAL REGULATORY PROTEIN"/>
    <property type="match status" value="1"/>
</dbReference>
<dbReference type="PRINTS" id="PR00035">
    <property type="entry name" value="HTHGNTR"/>
</dbReference>
<dbReference type="InterPro" id="IPR036388">
    <property type="entry name" value="WH-like_DNA-bd_sf"/>
</dbReference>
<dbReference type="AlphaFoldDB" id="A0A418VPE3"/>
<feature type="compositionally biased region" description="Basic and acidic residues" evidence="4">
    <location>
        <begin position="7"/>
        <end position="20"/>
    </location>
</feature>
<dbReference type="EMBL" id="QYUL01000004">
    <property type="protein sequence ID" value="RJF78133.1"/>
    <property type="molecule type" value="Genomic_DNA"/>
</dbReference>
<feature type="region of interest" description="Disordered" evidence="4">
    <location>
        <begin position="1"/>
        <end position="20"/>
    </location>
</feature>
<comment type="caution">
    <text evidence="6">The sequence shown here is derived from an EMBL/GenBank/DDBJ whole genome shotgun (WGS) entry which is preliminary data.</text>
</comment>
<dbReference type="InterPro" id="IPR011711">
    <property type="entry name" value="GntR_C"/>
</dbReference>
<dbReference type="PROSITE" id="PS50949">
    <property type="entry name" value="HTH_GNTR"/>
    <property type="match status" value="1"/>
</dbReference>
<dbReference type="SUPFAM" id="SSF46785">
    <property type="entry name" value="Winged helix' DNA-binding domain"/>
    <property type="match status" value="1"/>
</dbReference>
<evidence type="ECO:0000256" key="3">
    <source>
        <dbReference type="ARBA" id="ARBA00023163"/>
    </source>
</evidence>
<gene>
    <name evidence="6" type="ORF">D3877_23690</name>
</gene>
<keyword evidence="7" id="KW-1185">Reference proteome</keyword>
<accession>A0A418VPE3</accession>
<evidence type="ECO:0000259" key="5">
    <source>
        <dbReference type="PROSITE" id="PS50949"/>
    </source>
</evidence>
<dbReference type="InterPro" id="IPR036390">
    <property type="entry name" value="WH_DNA-bd_sf"/>
</dbReference>
<dbReference type="Gene3D" id="1.10.10.10">
    <property type="entry name" value="Winged helix-like DNA-binding domain superfamily/Winged helix DNA-binding domain"/>
    <property type="match status" value="1"/>
</dbReference>
<dbReference type="Pfam" id="PF07729">
    <property type="entry name" value="FCD"/>
    <property type="match status" value="1"/>
</dbReference>
<dbReference type="PANTHER" id="PTHR43537">
    <property type="entry name" value="TRANSCRIPTIONAL REGULATOR, GNTR FAMILY"/>
    <property type="match status" value="1"/>
</dbReference>
<name>A0A418VPE3_9PROT</name>
<keyword evidence="1" id="KW-0805">Transcription regulation</keyword>
<dbReference type="Proteomes" id="UP000283458">
    <property type="component" value="Unassembled WGS sequence"/>
</dbReference>
<dbReference type="OrthoDB" id="9789310at2"/>
<dbReference type="CDD" id="cd07377">
    <property type="entry name" value="WHTH_GntR"/>
    <property type="match status" value="1"/>
</dbReference>
<organism evidence="6 7">
    <name type="scientific">Azospirillum cavernae</name>
    <dbReference type="NCBI Taxonomy" id="2320860"/>
    <lineage>
        <taxon>Bacteria</taxon>
        <taxon>Pseudomonadati</taxon>
        <taxon>Pseudomonadota</taxon>
        <taxon>Alphaproteobacteria</taxon>
        <taxon>Rhodospirillales</taxon>
        <taxon>Azospirillaceae</taxon>
        <taxon>Azospirillum</taxon>
    </lineage>
</organism>
<dbReference type="SMART" id="SM00345">
    <property type="entry name" value="HTH_GNTR"/>
    <property type="match status" value="1"/>
</dbReference>
<dbReference type="InterPro" id="IPR008920">
    <property type="entry name" value="TF_FadR/GntR_C"/>
</dbReference>
<evidence type="ECO:0000313" key="7">
    <source>
        <dbReference type="Proteomes" id="UP000283458"/>
    </source>
</evidence>
<dbReference type="GO" id="GO:0003677">
    <property type="term" value="F:DNA binding"/>
    <property type="evidence" value="ECO:0007669"/>
    <property type="project" value="UniProtKB-KW"/>
</dbReference>
<keyword evidence="3" id="KW-0804">Transcription</keyword>
<protein>
    <submittedName>
        <fullName evidence="6">GntR family transcriptional regulator</fullName>
    </submittedName>
</protein>
<dbReference type="RefSeq" id="WP_119833276.1">
    <property type="nucleotide sequence ID" value="NZ_QYUL01000004.1"/>
</dbReference>
<dbReference type="GO" id="GO:0003700">
    <property type="term" value="F:DNA-binding transcription factor activity"/>
    <property type="evidence" value="ECO:0007669"/>
    <property type="project" value="InterPro"/>
</dbReference>
<dbReference type="Pfam" id="PF00392">
    <property type="entry name" value="GntR"/>
    <property type="match status" value="1"/>
</dbReference>
<dbReference type="SMART" id="SM00895">
    <property type="entry name" value="FCD"/>
    <property type="match status" value="1"/>
</dbReference>
<dbReference type="SUPFAM" id="SSF48008">
    <property type="entry name" value="GntR ligand-binding domain-like"/>
    <property type="match status" value="1"/>
</dbReference>
<proteinExistence type="predicted"/>
<reference evidence="6 7" key="1">
    <citation type="submission" date="2018-09" db="EMBL/GenBank/DDBJ databases">
        <authorList>
            <person name="Zhu H."/>
        </authorList>
    </citation>
    <scope>NUCLEOTIDE SEQUENCE [LARGE SCALE GENOMIC DNA]</scope>
    <source>
        <strain evidence="6 7">K2W22B-5</strain>
    </source>
</reference>
<dbReference type="InterPro" id="IPR000524">
    <property type="entry name" value="Tscrpt_reg_HTH_GntR"/>
</dbReference>
<keyword evidence="2" id="KW-0238">DNA-binding</keyword>
<evidence type="ECO:0000313" key="6">
    <source>
        <dbReference type="EMBL" id="RJF78133.1"/>
    </source>
</evidence>
<evidence type="ECO:0000256" key="2">
    <source>
        <dbReference type="ARBA" id="ARBA00023125"/>
    </source>
</evidence>
<dbReference type="Gene3D" id="1.20.120.530">
    <property type="entry name" value="GntR ligand-binding domain-like"/>
    <property type="match status" value="1"/>
</dbReference>